<keyword evidence="1" id="KW-0732">Signal</keyword>
<organism evidence="3 6">
    <name type="scientific">Ustilaginoidea virens</name>
    <name type="common">Rice false smut fungus</name>
    <name type="synonym">Villosiclava virens</name>
    <dbReference type="NCBI Taxonomy" id="1159556"/>
    <lineage>
        <taxon>Eukaryota</taxon>
        <taxon>Fungi</taxon>
        <taxon>Dikarya</taxon>
        <taxon>Ascomycota</taxon>
        <taxon>Pezizomycotina</taxon>
        <taxon>Sordariomycetes</taxon>
        <taxon>Hypocreomycetidae</taxon>
        <taxon>Hypocreales</taxon>
        <taxon>Clavicipitaceae</taxon>
        <taxon>Ustilaginoidea</taxon>
    </lineage>
</organism>
<evidence type="ECO:0000313" key="4">
    <source>
        <dbReference type="EMBL" id="QUC17433.1"/>
    </source>
</evidence>
<dbReference type="Proteomes" id="UP000027002">
    <property type="component" value="Chromosome 1"/>
</dbReference>
<dbReference type="PANTHER" id="PTHR47332">
    <property type="entry name" value="SET DOMAIN-CONTAINING PROTEIN 5"/>
    <property type="match status" value="1"/>
</dbReference>
<dbReference type="InterPro" id="IPR053185">
    <property type="entry name" value="SET_domain_protein"/>
</dbReference>
<feature type="signal peptide" evidence="1">
    <location>
        <begin position="1"/>
        <end position="21"/>
    </location>
</feature>
<dbReference type="CDD" id="cd20071">
    <property type="entry name" value="SET_SMYD"/>
    <property type="match status" value="1"/>
</dbReference>
<dbReference type="EMBL" id="BBTG02000007">
    <property type="protein sequence ID" value="GAO13694.1"/>
    <property type="molecule type" value="Genomic_DNA"/>
</dbReference>
<evidence type="ECO:0000259" key="2">
    <source>
        <dbReference type="PROSITE" id="PS50280"/>
    </source>
</evidence>
<proteinExistence type="predicted"/>
<evidence type="ECO:0000313" key="5">
    <source>
        <dbReference type="Proteomes" id="UP000027002"/>
    </source>
</evidence>
<dbReference type="EMBL" id="CP072753">
    <property type="protein sequence ID" value="QUC17433.1"/>
    <property type="molecule type" value="Genomic_DNA"/>
</dbReference>
<name>A0A063BRF5_USTVR</name>
<sequence length="410" mass="44989">MGSLAAQAGLLVCALAALSSAAAPSGADVGVLGQKPLEPILFQEIDNTSPRRPRGLDVWLPTNAPNATEYRAYSSKGFAGGRGISIITTRQRIASFAHVSRSPDTNTHSSGLFEKREVPGKGRGLFATKWIRRGDRLFTETPILLIDDSVYVKGVSMVEALEDEAIGKLPPDAQEAFWSLHAKPSVAHAATARIDPNAFEIPLGQANYYGVFPDISLINHECRPNTAYEFDAKTLTHSVYAIMDIPPGAELSLTYIDVTRTREERMERLRHGWGFNCTCSSCSLQAELSDASDKRLVQIDDLESRLGNGGWEFASLEMAEALISLYQQEQLDIWLSSAYGYAALMHCAEGNYWKTIRYAHLAVESHLLNASPSDIPLANMRKIAKDPTKESCWLIRVRGGTGTDDEVQSR</sequence>
<reference evidence="3" key="1">
    <citation type="journal article" date="2016" name="Genome Announc.">
        <title>Genome Sequence of Ustilaginoidea virens IPU010, a Rice Pathogenic Fungus Causing False Smut.</title>
        <authorList>
            <person name="Kumagai T."/>
            <person name="Ishii T."/>
            <person name="Terai G."/>
            <person name="Umemura M."/>
            <person name="Machida M."/>
            <person name="Asai K."/>
        </authorList>
    </citation>
    <scope>NUCLEOTIDE SEQUENCE [LARGE SCALE GENOMIC DNA]</scope>
    <source>
        <strain evidence="3">IPU010</strain>
    </source>
</reference>
<dbReference type="InterPro" id="IPR046341">
    <property type="entry name" value="SET_dom_sf"/>
</dbReference>
<reference evidence="4" key="3">
    <citation type="submission" date="2020-03" db="EMBL/GenBank/DDBJ databases">
        <title>A mixture of massive structural variations and highly conserved coding sequences in Ustilaginoidea virens genome.</title>
        <authorList>
            <person name="Zhang K."/>
            <person name="Zhao Z."/>
            <person name="Zhang Z."/>
            <person name="Li Y."/>
            <person name="Hsiang T."/>
            <person name="Sun W."/>
        </authorList>
    </citation>
    <scope>NUCLEOTIDE SEQUENCE</scope>
    <source>
        <strain evidence="4">UV-8b</strain>
    </source>
</reference>
<protein>
    <recommendedName>
        <fullName evidence="2">SET domain-containing protein</fullName>
    </recommendedName>
</protein>
<accession>A0A063BRF5</accession>
<dbReference type="InterPro" id="IPR011990">
    <property type="entry name" value="TPR-like_helical_dom_sf"/>
</dbReference>
<evidence type="ECO:0000313" key="6">
    <source>
        <dbReference type="Proteomes" id="UP000054053"/>
    </source>
</evidence>
<dbReference type="Gene3D" id="2.170.270.10">
    <property type="entry name" value="SET domain"/>
    <property type="match status" value="1"/>
</dbReference>
<dbReference type="Gene3D" id="1.25.40.10">
    <property type="entry name" value="Tetratricopeptide repeat domain"/>
    <property type="match status" value="1"/>
</dbReference>
<evidence type="ECO:0000256" key="1">
    <source>
        <dbReference type="SAM" id="SignalP"/>
    </source>
</evidence>
<dbReference type="PROSITE" id="PS50280">
    <property type="entry name" value="SET"/>
    <property type="match status" value="1"/>
</dbReference>
<keyword evidence="5" id="KW-1185">Reference proteome</keyword>
<dbReference type="AlphaFoldDB" id="A0A063BRF5"/>
<dbReference type="SMART" id="SM00317">
    <property type="entry name" value="SET"/>
    <property type="match status" value="1"/>
</dbReference>
<dbReference type="Proteomes" id="UP000054053">
    <property type="component" value="Unassembled WGS sequence"/>
</dbReference>
<dbReference type="KEGG" id="uvi:66062452"/>
<dbReference type="STRING" id="1159556.A0A063BRF5"/>
<dbReference type="HOGENOM" id="CLU_028281_6_1_1"/>
<dbReference type="OrthoDB" id="265717at2759"/>
<dbReference type="Pfam" id="PF00856">
    <property type="entry name" value="SET"/>
    <property type="match status" value="1"/>
</dbReference>
<dbReference type="InterPro" id="IPR001214">
    <property type="entry name" value="SET_dom"/>
</dbReference>
<evidence type="ECO:0000313" key="3">
    <source>
        <dbReference type="EMBL" id="GAO13694.1"/>
    </source>
</evidence>
<feature type="domain" description="SET" evidence="2">
    <location>
        <begin position="111"/>
        <end position="256"/>
    </location>
</feature>
<dbReference type="SUPFAM" id="SSF82199">
    <property type="entry name" value="SET domain"/>
    <property type="match status" value="1"/>
</dbReference>
<feature type="chain" id="PRO_5010402182" description="SET domain-containing protein" evidence="1">
    <location>
        <begin position="22"/>
        <end position="410"/>
    </location>
</feature>
<gene>
    <name evidence="4" type="ORF">UV8b_01674</name>
    <name evidence="3" type="ORF">UVI_02017960</name>
</gene>
<reference evidence="6" key="2">
    <citation type="journal article" date="2016" name="Genome Announc.">
        <title>Genome sequence of Ustilaginoidea virens IPU010, a rice pathogenic fungus causing false smut.</title>
        <authorList>
            <person name="Kumagai T."/>
            <person name="Ishii T."/>
            <person name="Terai G."/>
            <person name="Umemura M."/>
            <person name="Machida M."/>
            <person name="Asai K."/>
        </authorList>
    </citation>
    <scope>NUCLEOTIDE SEQUENCE [LARGE SCALE GENOMIC DNA]</scope>
    <source>
        <strain evidence="6">IPU010</strain>
    </source>
</reference>
<dbReference type="RefSeq" id="XP_042995106.1">
    <property type="nucleotide sequence ID" value="XM_043139172.1"/>
</dbReference>
<dbReference type="GeneID" id="66062452"/>
<dbReference type="PANTHER" id="PTHR47332:SF6">
    <property type="entry name" value="SET DOMAIN-CONTAINING PROTEIN"/>
    <property type="match status" value="1"/>
</dbReference>